<dbReference type="GO" id="GO:0007623">
    <property type="term" value="P:circadian rhythm"/>
    <property type="evidence" value="ECO:0007669"/>
    <property type="project" value="UniProtKB-ARBA"/>
</dbReference>
<dbReference type="Gene3D" id="3.15.10.30">
    <property type="entry name" value="Haemolymph juvenile hormone binding protein"/>
    <property type="match status" value="1"/>
</dbReference>
<dbReference type="OrthoDB" id="7419171at2759"/>
<dbReference type="PANTHER" id="PTHR11008">
    <property type="entry name" value="PROTEIN TAKEOUT-LIKE PROTEIN"/>
    <property type="match status" value="1"/>
</dbReference>
<evidence type="ECO:0000256" key="3">
    <source>
        <dbReference type="ARBA" id="ARBA00060902"/>
    </source>
</evidence>
<keyword evidence="1 4" id="KW-0732">Signal</keyword>
<proteinExistence type="inferred from homology"/>
<dbReference type="Proteomes" id="UP000801492">
    <property type="component" value="Unassembled WGS sequence"/>
</dbReference>
<keyword evidence="6" id="KW-1185">Reference proteome</keyword>
<protein>
    <submittedName>
        <fullName evidence="5">Uncharacterized protein</fullName>
    </submittedName>
</protein>
<gene>
    <name evidence="5" type="ORF">ILUMI_27513</name>
</gene>
<evidence type="ECO:0000256" key="1">
    <source>
        <dbReference type="ARBA" id="ARBA00022729"/>
    </source>
</evidence>
<dbReference type="EMBL" id="VTPC01091312">
    <property type="protein sequence ID" value="KAF2878654.1"/>
    <property type="molecule type" value="Genomic_DNA"/>
</dbReference>
<dbReference type="InterPro" id="IPR038606">
    <property type="entry name" value="To_sf"/>
</dbReference>
<feature type="chain" id="PRO_5035436568" evidence="4">
    <location>
        <begin position="21"/>
        <end position="249"/>
    </location>
</feature>
<dbReference type="SMART" id="SM00700">
    <property type="entry name" value="JHBP"/>
    <property type="match status" value="1"/>
</dbReference>
<feature type="signal peptide" evidence="4">
    <location>
        <begin position="1"/>
        <end position="20"/>
    </location>
</feature>
<dbReference type="InterPro" id="IPR010562">
    <property type="entry name" value="Haemolymph_juvenile_hormone-bd"/>
</dbReference>
<reference evidence="5" key="1">
    <citation type="submission" date="2019-08" db="EMBL/GenBank/DDBJ databases">
        <title>The genome of the North American firefly Photinus pyralis.</title>
        <authorList>
            <consortium name="Photinus pyralis genome working group"/>
            <person name="Fallon T.R."/>
            <person name="Sander Lower S.E."/>
            <person name="Weng J.-K."/>
        </authorList>
    </citation>
    <scope>NUCLEOTIDE SEQUENCE</scope>
    <source>
        <strain evidence="5">TRF0915ILg1</strain>
        <tissue evidence="5">Whole body</tissue>
    </source>
</reference>
<dbReference type="FunFam" id="3.15.10.30:FF:000001">
    <property type="entry name" value="Takeout-like protein 1"/>
    <property type="match status" value="1"/>
</dbReference>
<dbReference type="AlphaFoldDB" id="A0A8K0FY36"/>
<comment type="similarity">
    <text evidence="3">Belongs to the TO family.</text>
</comment>
<evidence type="ECO:0000256" key="2">
    <source>
        <dbReference type="ARBA" id="ARBA00023108"/>
    </source>
</evidence>
<sequence>MNNSWCLFIIFHFLVCVCTSKNLPSFITKCKRHYPEVNKCLLQRADELKPYLEKGIPELNFPSLKPLIIPKLEVHTGNGGSTDFSAKFENIRVDHLLEDFEIKELDFNIDNNKIDLTLFIPKIRIRTTYTFKGNIFALQLSSTGPSDGNLTDIYGFNHVNSKIITKNGKQYLDITDNTLTAKYSISRLRFENIFEGNEELTEQTNKALNENIDEIGKDIKPLIEEAIRGILQRLIQQIFNDYSLDELFV</sequence>
<evidence type="ECO:0000256" key="4">
    <source>
        <dbReference type="SAM" id="SignalP"/>
    </source>
</evidence>
<keyword evidence="2" id="KW-0090">Biological rhythms</keyword>
<name>A0A8K0FY36_IGNLU</name>
<evidence type="ECO:0000313" key="5">
    <source>
        <dbReference type="EMBL" id="KAF2878654.1"/>
    </source>
</evidence>
<comment type="caution">
    <text evidence="5">The sequence shown here is derived from an EMBL/GenBank/DDBJ whole genome shotgun (WGS) entry which is preliminary data.</text>
</comment>
<dbReference type="PANTHER" id="PTHR11008:SF14">
    <property type="entry name" value="CIRCADIAN CLOCK-CONTROLLED PROTEIN-LIKE PROTEIN"/>
    <property type="match status" value="1"/>
</dbReference>
<dbReference type="Pfam" id="PF06585">
    <property type="entry name" value="JHBP"/>
    <property type="match status" value="1"/>
</dbReference>
<evidence type="ECO:0000313" key="6">
    <source>
        <dbReference type="Proteomes" id="UP000801492"/>
    </source>
</evidence>
<organism evidence="5 6">
    <name type="scientific">Ignelater luminosus</name>
    <name type="common">Cucubano</name>
    <name type="synonym">Pyrophorus luminosus</name>
    <dbReference type="NCBI Taxonomy" id="2038154"/>
    <lineage>
        <taxon>Eukaryota</taxon>
        <taxon>Metazoa</taxon>
        <taxon>Ecdysozoa</taxon>
        <taxon>Arthropoda</taxon>
        <taxon>Hexapoda</taxon>
        <taxon>Insecta</taxon>
        <taxon>Pterygota</taxon>
        <taxon>Neoptera</taxon>
        <taxon>Endopterygota</taxon>
        <taxon>Coleoptera</taxon>
        <taxon>Polyphaga</taxon>
        <taxon>Elateriformia</taxon>
        <taxon>Elateroidea</taxon>
        <taxon>Elateridae</taxon>
        <taxon>Agrypninae</taxon>
        <taxon>Pyrophorini</taxon>
        <taxon>Ignelater</taxon>
    </lineage>
</organism>
<accession>A0A8K0FY36</accession>
<dbReference type="GO" id="GO:0005615">
    <property type="term" value="C:extracellular space"/>
    <property type="evidence" value="ECO:0007669"/>
    <property type="project" value="TreeGrafter"/>
</dbReference>